<proteinExistence type="predicted"/>
<gene>
    <name evidence="1" type="ORF">COV24_03270</name>
</gene>
<dbReference type="SUPFAM" id="SSF48452">
    <property type="entry name" value="TPR-like"/>
    <property type="match status" value="1"/>
</dbReference>
<sequence>MENISDPKQLMEQGWKARENLEFEKAEQLLNTAKKMFEEQKDFYNISECLNHLSILKKMQGGILIQKSVELAEESLKINEEHNTKAILSHRALASSLKTLGAFEQAEKHINTVVEDMKENSAARADMRADLALNFLRRGNIQNATEQIELAKKELEEGWEAERMPHKMIWKTKILMYQSLVEYNKGNKEKSKEWAVEAQKLAKEYNLKTRLKETELLLSLF</sequence>
<organism evidence="1 2">
    <name type="scientific">candidate division WWE3 bacterium CG10_big_fil_rev_8_21_14_0_10_32_10</name>
    <dbReference type="NCBI Taxonomy" id="1975090"/>
    <lineage>
        <taxon>Bacteria</taxon>
        <taxon>Katanobacteria</taxon>
    </lineage>
</organism>
<reference evidence="1 2" key="1">
    <citation type="submission" date="2017-09" db="EMBL/GenBank/DDBJ databases">
        <title>Depth-based differentiation of microbial function through sediment-hosted aquifers and enrichment of novel symbionts in the deep terrestrial subsurface.</title>
        <authorList>
            <person name="Probst A.J."/>
            <person name="Ladd B."/>
            <person name="Jarett J.K."/>
            <person name="Geller-Mcgrath D.E."/>
            <person name="Sieber C.M."/>
            <person name="Emerson J.B."/>
            <person name="Anantharaman K."/>
            <person name="Thomas B.C."/>
            <person name="Malmstrom R."/>
            <person name="Stieglmeier M."/>
            <person name="Klingl A."/>
            <person name="Woyke T."/>
            <person name="Ryan C.M."/>
            <person name="Banfield J.F."/>
        </authorList>
    </citation>
    <scope>NUCLEOTIDE SEQUENCE [LARGE SCALE GENOMIC DNA]</scope>
    <source>
        <strain evidence="1">CG10_big_fil_rev_8_21_14_0_10_32_10</strain>
    </source>
</reference>
<dbReference type="Gene3D" id="1.25.40.10">
    <property type="entry name" value="Tetratricopeptide repeat domain"/>
    <property type="match status" value="1"/>
</dbReference>
<dbReference type="Proteomes" id="UP000230214">
    <property type="component" value="Unassembled WGS sequence"/>
</dbReference>
<evidence type="ECO:0000313" key="1">
    <source>
        <dbReference type="EMBL" id="PIR43318.1"/>
    </source>
</evidence>
<accession>A0A2H0R9X7</accession>
<dbReference type="InterPro" id="IPR011990">
    <property type="entry name" value="TPR-like_helical_dom_sf"/>
</dbReference>
<protein>
    <recommendedName>
        <fullName evidence="3">MalT-like TPR region domain-containing protein</fullName>
    </recommendedName>
</protein>
<evidence type="ECO:0000313" key="2">
    <source>
        <dbReference type="Proteomes" id="UP000230214"/>
    </source>
</evidence>
<dbReference type="AlphaFoldDB" id="A0A2H0R9X7"/>
<name>A0A2H0R9X7_UNCKA</name>
<comment type="caution">
    <text evidence="1">The sequence shown here is derived from an EMBL/GenBank/DDBJ whole genome shotgun (WGS) entry which is preliminary data.</text>
</comment>
<evidence type="ECO:0008006" key="3">
    <source>
        <dbReference type="Google" id="ProtNLM"/>
    </source>
</evidence>
<dbReference type="EMBL" id="PCXU01000028">
    <property type="protein sequence ID" value="PIR43318.1"/>
    <property type="molecule type" value="Genomic_DNA"/>
</dbReference>